<sequence length="82" mass="8755">MLLRPAASLAGLPPALVITTEFDVARDEAEAYAAQLAAAGVPTEFLCVDGLIHCTYWMSGAVPRSREIHDAVVKFVRRSLGA</sequence>
<evidence type="ECO:0000313" key="3">
    <source>
        <dbReference type="Proteomes" id="UP000664164"/>
    </source>
</evidence>
<dbReference type="EMBL" id="JAFNLL010000015">
    <property type="protein sequence ID" value="MBO1267999.1"/>
    <property type="molecule type" value="Genomic_DNA"/>
</dbReference>
<keyword evidence="3" id="KW-1185">Reference proteome</keyword>
<comment type="caution">
    <text evidence="2">The sequence shown here is derived from an EMBL/GenBank/DDBJ whole genome shotgun (WGS) entry which is preliminary data.</text>
</comment>
<protein>
    <submittedName>
        <fullName evidence="2">Alpha/beta hydrolase fold domain-containing protein</fullName>
    </submittedName>
</protein>
<proteinExistence type="predicted"/>
<dbReference type="InterPro" id="IPR029058">
    <property type="entry name" value="AB_hydrolase_fold"/>
</dbReference>
<dbReference type="InterPro" id="IPR013094">
    <property type="entry name" value="AB_hydrolase_3"/>
</dbReference>
<evidence type="ECO:0000259" key="1">
    <source>
        <dbReference type="Pfam" id="PF07859"/>
    </source>
</evidence>
<keyword evidence="2" id="KW-0378">Hydrolase</keyword>
<accession>A0A939HBW7</accession>
<dbReference type="GO" id="GO:0016787">
    <property type="term" value="F:hydrolase activity"/>
    <property type="evidence" value="ECO:0007669"/>
    <property type="project" value="UniProtKB-KW"/>
</dbReference>
<dbReference type="Proteomes" id="UP000664164">
    <property type="component" value="Unassembled WGS sequence"/>
</dbReference>
<feature type="domain" description="Alpha/beta hydrolase fold-3" evidence="1">
    <location>
        <begin position="7"/>
        <end position="55"/>
    </location>
</feature>
<organism evidence="2 3">
    <name type="scientific">Arthrobacter cavernae</name>
    <dbReference type="NCBI Taxonomy" id="2817681"/>
    <lineage>
        <taxon>Bacteria</taxon>
        <taxon>Bacillati</taxon>
        <taxon>Actinomycetota</taxon>
        <taxon>Actinomycetes</taxon>
        <taxon>Micrococcales</taxon>
        <taxon>Micrococcaceae</taxon>
        <taxon>Arthrobacter</taxon>
    </lineage>
</organism>
<dbReference type="SUPFAM" id="SSF53474">
    <property type="entry name" value="alpha/beta-Hydrolases"/>
    <property type="match status" value="1"/>
</dbReference>
<name>A0A939HBW7_9MICC</name>
<evidence type="ECO:0000313" key="2">
    <source>
        <dbReference type="EMBL" id="MBO1267999.1"/>
    </source>
</evidence>
<gene>
    <name evidence="2" type="ORF">J1902_08445</name>
</gene>
<reference evidence="2" key="1">
    <citation type="submission" date="2021-03" db="EMBL/GenBank/DDBJ databases">
        <title>A new species, PO-11, isolated from a karst cave deposit.</title>
        <authorList>
            <person name="Zhaoxiaoyong W."/>
        </authorList>
    </citation>
    <scope>NUCLEOTIDE SEQUENCE</scope>
    <source>
        <strain evidence="2">PO-11</strain>
    </source>
</reference>
<dbReference type="AlphaFoldDB" id="A0A939HBW7"/>
<dbReference type="Pfam" id="PF07859">
    <property type="entry name" value="Abhydrolase_3"/>
    <property type="match status" value="1"/>
</dbReference>
<dbReference type="Gene3D" id="3.40.50.1820">
    <property type="entry name" value="alpha/beta hydrolase"/>
    <property type="match status" value="1"/>
</dbReference>